<keyword evidence="10" id="KW-1185">Reference proteome</keyword>
<accession>A0A8C4TDD1</accession>
<evidence type="ECO:0000313" key="9">
    <source>
        <dbReference type="Ensembl" id="ENSECRP00000029024.1"/>
    </source>
</evidence>
<dbReference type="Proteomes" id="UP000694620">
    <property type="component" value="Chromosome 17"/>
</dbReference>
<sequence>MIEIYIPSLESRAEESSGKQRTVFKVEVLFNGRKHFVLKRHNDFHVLHKKLRKLMKTPDFPSKRSPHWRQKPLDQRRQELEEYLQDILQYKDEAPKEIWEFLHLKHLPLMNKPCRTDVYPSVQHVIGFSKDPYILTSTSGSLPNIIEDGILGGFYTQESPCLCNFDYTKKYNAKSV</sequence>
<dbReference type="InterPro" id="IPR001683">
    <property type="entry name" value="PX_dom"/>
</dbReference>
<feature type="domain" description="PX" evidence="8">
    <location>
        <begin position="2"/>
        <end position="109"/>
    </location>
</feature>
<reference evidence="9" key="1">
    <citation type="submission" date="2021-06" db="EMBL/GenBank/DDBJ databases">
        <authorList>
            <consortium name="Wellcome Sanger Institute Data Sharing"/>
        </authorList>
    </citation>
    <scope>NUCLEOTIDE SEQUENCE [LARGE SCALE GENOMIC DNA]</scope>
</reference>
<dbReference type="GO" id="GO:0030659">
    <property type="term" value="C:cytoplasmic vesicle membrane"/>
    <property type="evidence" value="ECO:0007669"/>
    <property type="project" value="UniProtKB-SubCell"/>
</dbReference>
<reference evidence="9" key="3">
    <citation type="submission" date="2025-09" db="UniProtKB">
        <authorList>
            <consortium name="Ensembl"/>
        </authorList>
    </citation>
    <scope>IDENTIFICATION</scope>
</reference>
<evidence type="ECO:0000256" key="2">
    <source>
        <dbReference type="ARBA" id="ARBA00010883"/>
    </source>
</evidence>
<dbReference type="GeneID" id="114667643"/>
<keyword evidence="5" id="KW-0446">Lipid-binding</keyword>
<dbReference type="PROSITE" id="PS50195">
    <property type="entry name" value="PX"/>
    <property type="match status" value="1"/>
</dbReference>
<evidence type="ECO:0000256" key="5">
    <source>
        <dbReference type="ARBA" id="ARBA00023121"/>
    </source>
</evidence>
<dbReference type="SUPFAM" id="SSF64268">
    <property type="entry name" value="PX domain"/>
    <property type="match status" value="1"/>
</dbReference>
<dbReference type="Pfam" id="PF00787">
    <property type="entry name" value="PX"/>
    <property type="match status" value="1"/>
</dbReference>
<keyword evidence="4" id="KW-0653">Protein transport</keyword>
<evidence type="ECO:0000256" key="3">
    <source>
        <dbReference type="ARBA" id="ARBA00022448"/>
    </source>
</evidence>
<reference evidence="9" key="2">
    <citation type="submission" date="2025-08" db="UniProtKB">
        <authorList>
            <consortium name="Ensembl"/>
        </authorList>
    </citation>
    <scope>IDENTIFICATION</scope>
</reference>
<organism evidence="9 10">
    <name type="scientific">Erpetoichthys calabaricus</name>
    <name type="common">Rope fish</name>
    <name type="synonym">Calamoichthys calabaricus</name>
    <dbReference type="NCBI Taxonomy" id="27687"/>
    <lineage>
        <taxon>Eukaryota</taxon>
        <taxon>Metazoa</taxon>
        <taxon>Chordata</taxon>
        <taxon>Craniata</taxon>
        <taxon>Vertebrata</taxon>
        <taxon>Euteleostomi</taxon>
        <taxon>Actinopterygii</taxon>
        <taxon>Polypteriformes</taxon>
        <taxon>Polypteridae</taxon>
        <taxon>Erpetoichthys</taxon>
    </lineage>
</organism>
<dbReference type="InterPro" id="IPR036871">
    <property type="entry name" value="PX_dom_sf"/>
</dbReference>
<comment type="similarity">
    <text evidence="2">Belongs to the sorting nexin family.</text>
</comment>
<dbReference type="GO" id="GO:1901981">
    <property type="term" value="F:phosphatidylinositol phosphate binding"/>
    <property type="evidence" value="ECO:0007669"/>
    <property type="project" value="TreeGrafter"/>
</dbReference>
<dbReference type="Gene3D" id="3.30.1520.10">
    <property type="entry name" value="Phox-like domain"/>
    <property type="match status" value="1"/>
</dbReference>
<dbReference type="Ensembl" id="ENSECRT00000029638.1">
    <property type="protein sequence ID" value="ENSECRP00000029024.1"/>
    <property type="gene ID" value="ENSECRG00000019664.1"/>
</dbReference>
<dbReference type="OrthoDB" id="93876at2759"/>
<keyword evidence="3" id="KW-0813">Transport</keyword>
<dbReference type="AlphaFoldDB" id="A0A8C4TDD1"/>
<dbReference type="GO" id="GO:0015031">
    <property type="term" value="P:protein transport"/>
    <property type="evidence" value="ECO:0007669"/>
    <property type="project" value="UniProtKB-KW"/>
</dbReference>
<evidence type="ECO:0000256" key="7">
    <source>
        <dbReference type="ARBA" id="ARBA00023329"/>
    </source>
</evidence>
<proteinExistence type="inferred from homology"/>
<dbReference type="CTD" id="79856"/>
<dbReference type="RefSeq" id="XP_028678852.1">
    <property type="nucleotide sequence ID" value="XM_028823019.2"/>
</dbReference>
<gene>
    <name evidence="9" type="primary">snx22</name>
</gene>
<dbReference type="PANTHER" id="PTHR15813:SF8">
    <property type="entry name" value="SORTING NEXIN-22"/>
    <property type="match status" value="1"/>
</dbReference>
<name>A0A8C4TDD1_ERPCA</name>
<evidence type="ECO:0000256" key="6">
    <source>
        <dbReference type="ARBA" id="ARBA00023136"/>
    </source>
</evidence>
<evidence type="ECO:0000313" key="10">
    <source>
        <dbReference type="Proteomes" id="UP000694620"/>
    </source>
</evidence>
<protein>
    <recommendedName>
        <fullName evidence="8">PX domain-containing protein</fullName>
    </recommendedName>
</protein>
<dbReference type="GeneTree" id="ENSGT00390000001280"/>
<dbReference type="PANTHER" id="PTHR15813">
    <property type="entry name" value="SORTING NEXIN-22 AND 24"/>
    <property type="match status" value="1"/>
</dbReference>
<comment type="subcellular location">
    <subcellularLocation>
        <location evidence="1">Cytoplasmic vesicle membrane</location>
        <topology evidence="1">Peripheral membrane protein</topology>
        <orientation evidence="1">Cytoplasmic side</orientation>
    </subcellularLocation>
</comment>
<keyword evidence="7" id="KW-0968">Cytoplasmic vesicle</keyword>
<keyword evidence="6" id="KW-0472">Membrane</keyword>
<evidence type="ECO:0000256" key="1">
    <source>
        <dbReference type="ARBA" id="ARBA00004180"/>
    </source>
</evidence>
<dbReference type="SMART" id="SM00312">
    <property type="entry name" value="PX"/>
    <property type="match status" value="1"/>
</dbReference>
<dbReference type="InterPro" id="IPR052467">
    <property type="entry name" value="Sorting_nexin_PX-domain"/>
</dbReference>
<evidence type="ECO:0000256" key="4">
    <source>
        <dbReference type="ARBA" id="ARBA00022927"/>
    </source>
</evidence>
<evidence type="ECO:0000259" key="8">
    <source>
        <dbReference type="PROSITE" id="PS50195"/>
    </source>
</evidence>